<dbReference type="InterPro" id="IPR008949">
    <property type="entry name" value="Isoprenoid_synthase_dom_sf"/>
</dbReference>
<dbReference type="EMBL" id="JXTC01000046">
    <property type="protein sequence ID" value="PON95190.1"/>
    <property type="molecule type" value="Genomic_DNA"/>
</dbReference>
<dbReference type="STRING" id="63057.A0A2P5FBL6"/>
<evidence type="ECO:0000256" key="5">
    <source>
        <dbReference type="ARBA" id="ARBA00023239"/>
    </source>
</evidence>
<proteinExistence type="predicted"/>
<feature type="domain" description="Terpene synthase N-terminal" evidence="6">
    <location>
        <begin position="9"/>
        <end position="80"/>
    </location>
</feature>
<evidence type="ECO:0000259" key="6">
    <source>
        <dbReference type="Pfam" id="PF01397"/>
    </source>
</evidence>
<dbReference type="GO" id="GO:0010333">
    <property type="term" value="F:terpene synthase activity"/>
    <property type="evidence" value="ECO:0007669"/>
    <property type="project" value="InterPro"/>
</dbReference>
<dbReference type="PANTHER" id="PTHR31225:SF221">
    <property type="entry name" value="(-)-GERMACRENE D SYNTHASE"/>
    <property type="match status" value="1"/>
</dbReference>
<reference evidence="9" key="1">
    <citation type="submission" date="2016-06" db="EMBL/GenBank/DDBJ databases">
        <title>Parallel loss of symbiosis genes in relatives of nitrogen-fixing non-legume Parasponia.</title>
        <authorList>
            <person name="Van Velzen R."/>
            <person name="Holmer R."/>
            <person name="Bu F."/>
            <person name="Rutten L."/>
            <person name="Van Zeijl A."/>
            <person name="Liu W."/>
            <person name="Santuari L."/>
            <person name="Cao Q."/>
            <person name="Sharma T."/>
            <person name="Shen D."/>
            <person name="Roswanjaya Y."/>
            <person name="Wardhani T."/>
            <person name="Kalhor M.S."/>
            <person name="Jansen J."/>
            <person name="Van den Hoogen J."/>
            <person name="Gungor B."/>
            <person name="Hartog M."/>
            <person name="Hontelez J."/>
            <person name="Verver J."/>
            <person name="Yang W.-C."/>
            <person name="Schijlen E."/>
            <person name="Repin R."/>
            <person name="Schilthuizen M."/>
            <person name="Schranz E."/>
            <person name="Heidstra R."/>
            <person name="Miyata K."/>
            <person name="Fedorova E."/>
            <person name="Kohlen W."/>
            <person name="Bisseling T."/>
            <person name="Smit S."/>
            <person name="Geurts R."/>
        </authorList>
    </citation>
    <scope>NUCLEOTIDE SEQUENCE [LARGE SCALE GENOMIC DNA]</scope>
    <source>
        <strain evidence="9">cv. RG33-2</strain>
    </source>
</reference>
<evidence type="ECO:0000313" key="8">
    <source>
        <dbReference type="EMBL" id="PON95190.1"/>
    </source>
</evidence>
<dbReference type="Gene3D" id="1.50.10.130">
    <property type="entry name" value="Terpene synthase, N-terminal domain"/>
    <property type="match status" value="1"/>
</dbReference>
<keyword evidence="9" id="KW-1185">Reference proteome</keyword>
<accession>A0A2P5FBL6</accession>
<dbReference type="Gene3D" id="1.10.600.10">
    <property type="entry name" value="Farnesyl Diphosphate Synthase"/>
    <property type="match status" value="1"/>
</dbReference>
<dbReference type="InterPro" id="IPR008930">
    <property type="entry name" value="Terpenoid_cyclase/PrenylTrfase"/>
</dbReference>
<dbReference type="SUPFAM" id="SSF48239">
    <property type="entry name" value="Terpenoid cyclases/Protein prenyltransferases"/>
    <property type="match status" value="1"/>
</dbReference>
<dbReference type="AlphaFoldDB" id="A0A2P5FBL6"/>
<evidence type="ECO:0000313" key="9">
    <source>
        <dbReference type="Proteomes" id="UP000237000"/>
    </source>
</evidence>
<dbReference type="GO" id="GO:0016114">
    <property type="term" value="P:terpenoid biosynthetic process"/>
    <property type="evidence" value="ECO:0007669"/>
    <property type="project" value="InterPro"/>
</dbReference>
<dbReference type="InParanoid" id="A0A2P5FBL6"/>
<dbReference type="InterPro" id="IPR005630">
    <property type="entry name" value="Terpene_synthase_metal-bd"/>
</dbReference>
<dbReference type="OrthoDB" id="1877784at2759"/>
<comment type="cofactor">
    <cofactor evidence="2">
        <name>Mg(2+)</name>
        <dbReference type="ChEBI" id="CHEBI:18420"/>
    </cofactor>
</comment>
<dbReference type="PANTHER" id="PTHR31225">
    <property type="entry name" value="OS04G0344100 PROTEIN-RELATED"/>
    <property type="match status" value="1"/>
</dbReference>
<dbReference type="InterPro" id="IPR036965">
    <property type="entry name" value="Terpene_synth_N_sf"/>
</dbReference>
<dbReference type="GO" id="GO:0000287">
    <property type="term" value="F:magnesium ion binding"/>
    <property type="evidence" value="ECO:0007669"/>
    <property type="project" value="InterPro"/>
</dbReference>
<gene>
    <name evidence="8" type="ORF">TorRG33x02_090820</name>
</gene>
<dbReference type="Pfam" id="PF03936">
    <property type="entry name" value="Terpene_synth_C"/>
    <property type="match status" value="1"/>
</dbReference>
<keyword evidence="5" id="KW-0456">Lyase</keyword>
<keyword evidence="3" id="KW-0479">Metal-binding</keyword>
<evidence type="ECO:0000256" key="1">
    <source>
        <dbReference type="ARBA" id="ARBA00001936"/>
    </source>
</evidence>
<keyword evidence="4" id="KW-0460">Magnesium</keyword>
<comment type="cofactor">
    <cofactor evidence="1">
        <name>Mn(2+)</name>
        <dbReference type="ChEBI" id="CHEBI:29035"/>
    </cofactor>
</comment>
<evidence type="ECO:0000259" key="7">
    <source>
        <dbReference type="Pfam" id="PF03936"/>
    </source>
</evidence>
<dbReference type="InterPro" id="IPR050148">
    <property type="entry name" value="Terpene_synthase-like"/>
</dbReference>
<protein>
    <submittedName>
        <fullName evidence="8">Squalene/phytoene synthase</fullName>
    </submittedName>
</protein>
<feature type="domain" description="Terpene synthase metal-binding" evidence="7">
    <location>
        <begin position="137"/>
        <end position="168"/>
    </location>
</feature>
<sequence>MRWLVTDEADMFNKFKNNDGKFDNSLTNDVRGLLSLYEAAQLRVHGEDILDDALSFTTTHPESIASHLSSPLSDQVKHALKHPIRKSLQRREARHYISIYHQDASHSEVLLTLAKLDFNLLQKLHQKELSDITRWWKDFDYSSKQSFARDRIVECYFWALGVFFEAETRGVNSCRRVGFVSG</sequence>
<evidence type="ECO:0000256" key="4">
    <source>
        <dbReference type="ARBA" id="ARBA00022842"/>
    </source>
</evidence>
<organism evidence="8 9">
    <name type="scientific">Trema orientale</name>
    <name type="common">Charcoal tree</name>
    <name type="synonym">Celtis orientalis</name>
    <dbReference type="NCBI Taxonomy" id="63057"/>
    <lineage>
        <taxon>Eukaryota</taxon>
        <taxon>Viridiplantae</taxon>
        <taxon>Streptophyta</taxon>
        <taxon>Embryophyta</taxon>
        <taxon>Tracheophyta</taxon>
        <taxon>Spermatophyta</taxon>
        <taxon>Magnoliopsida</taxon>
        <taxon>eudicotyledons</taxon>
        <taxon>Gunneridae</taxon>
        <taxon>Pentapetalae</taxon>
        <taxon>rosids</taxon>
        <taxon>fabids</taxon>
        <taxon>Rosales</taxon>
        <taxon>Cannabaceae</taxon>
        <taxon>Trema</taxon>
    </lineage>
</organism>
<dbReference type="InterPro" id="IPR001906">
    <property type="entry name" value="Terpene_synth_N"/>
</dbReference>
<evidence type="ECO:0000256" key="3">
    <source>
        <dbReference type="ARBA" id="ARBA00022723"/>
    </source>
</evidence>
<dbReference type="Pfam" id="PF01397">
    <property type="entry name" value="Terpene_synth"/>
    <property type="match status" value="1"/>
</dbReference>
<dbReference type="SUPFAM" id="SSF48576">
    <property type="entry name" value="Terpenoid synthases"/>
    <property type="match status" value="1"/>
</dbReference>
<evidence type="ECO:0000256" key="2">
    <source>
        <dbReference type="ARBA" id="ARBA00001946"/>
    </source>
</evidence>
<dbReference type="Proteomes" id="UP000237000">
    <property type="component" value="Unassembled WGS sequence"/>
</dbReference>
<name>A0A2P5FBL6_TREOI</name>
<comment type="caution">
    <text evidence="8">The sequence shown here is derived from an EMBL/GenBank/DDBJ whole genome shotgun (WGS) entry which is preliminary data.</text>
</comment>